<dbReference type="PANTHER" id="PTHR46825">
    <property type="entry name" value="D-ALANYL-D-ALANINE-CARBOXYPEPTIDASE/ENDOPEPTIDASE AMPH"/>
    <property type="match status" value="1"/>
</dbReference>
<dbReference type="Gene3D" id="3.40.710.10">
    <property type="entry name" value="DD-peptidase/beta-lactamase superfamily"/>
    <property type="match status" value="1"/>
</dbReference>
<feature type="region of interest" description="Disordered" evidence="1">
    <location>
        <begin position="187"/>
        <end position="209"/>
    </location>
</feature>
<dbReference type="InterPro" id="IPR050491">
    <property type="entry name" value="AmpC-like"/>
</dbReference>
<feature type="non-terminal residue" evidence="4">
    <location>
        <position position="1"/>
    </location>
</feature>
<evidence type="ECO:0000259" key="3">
    <source>
        <dbReference type="Pfam" id="PF11954"/>
    </source>
</evidence>
<evidence type="ECO:0000313" key="4">
    <source>
        <dbReference type="EMBL" id="KKK68549.1"/>
    </source>
</evidence>
<dbReference type="SUPFAM" id="SSF56601">
    <property type="entry name" value="beta-lactamase/transpeptidase-like"/>
    <property type="match status" value="1"/>
</dbReference>
<dbReference type="Gene3D" id="2.40.128.600">
    <property type="match status" value="1"/>
</dbReference>
<comment type="caution">
    <text evidence="4">The sequence shown here is derived from an EMBL/GenBank/DDBJ whole genome shotgun (WGS) entry which is preliminary data.</text>
</comment>
<gene>
    <name evidence="4" type="ORF">LCGC14_2942940</name>
</gene>
<dbReference type="Pfam" id="PF00144">
    <property type="entry name" value="Beta-lactamase"/>
    <property type="match status" value="1"/>
</dbReference>
<accession>A0A0F8ZQ59</accession>
<name>A0A0F8ZQ59_9ZZZZ</name>
<reference evidence="4" key="1">
    <citation type="journal article" date="2015" name="Nature">
        <title>Complex archaea that bridge the gap between prokaryotes and eukaryotes.</title>
        <authorList>
            <person name="Spang A."/>
            <person name="Saw J.H."/>
            <person name="Jorgensen S.L."/>
            <person name="Zaremba-Niedzwiedzka K."/>
            <person name="Martijn J."/>
            <person name="Lind A.E."/>
            <person name="van Eijk R."/>
            <person name="Schleper C."/>
            <person name="Guy L."/>
            <person name="Ettema T.J."/>
        </authorList>
    </citation>
    <scope>NUCLEOTIDE SEQUENCE</scope>
</reference>
<evidence type="ECO:0008006" key="5">
    <source>
        <dbReference type="Google" id="ProtNLM"/>
    </source>
</evidence>
<feature type="compositionally biased region" description="Basic and acidic residues" evidence="1">
    <location>
        <begin position="187"/>
        <end position="201"/>
    </location>
</feature>
<protein>
    <recommendedName>
        <fullName evidence="5">Beta-lactamase-related domain-containing protein</fullName>
    </recommendedName>
</protein>
<dbReference type="PANTHER" id="PTHR46825:SF15">
    <property type="entry name" value="BETA-LACTAMASE-RELATED DOMAIN-CONTAINING PROTEIN"/>
    <property type="match status" value="1"/>
</dbReference>
<feature type="domain" description="Peptidase S12 Pab87-related C-terminal" evidence="3">
    <location>
        <begin position="199"/>
        <end position="299"/>
    </location>
</feature>
<dbReference type="EMBL" id="LAZR01059081">
    <property type="protein sequence ID" value="KKK68549.1"/>
    <property type="molecule type" value="Genomic_DNA"/>
</dbReference>
<sequence>DYIIMETKDMAIESVVDVGSGMKGAVGAHYYERIKKIKQGYIVDICLLKDMAKWVRFHLAEGKVDGKQIIAREILLQMHAPQMVIPLDSAFKLLISDETPTINYGLGWFIQPYRGHYMVNHGGNVPGFSASVSFIPKDKIGVVVLTNMTGTFLTYTITFNIFDRLLGLKPIEWSKRLMMGERENWEKKKEVQAEAEKEQRKNTRPSHPLVDYAGHYRHPAYGQIAIGKEGERLNIEFRERTVPIDHYHYDTFRISDEDPEHLLVHYEVKKVTFLLNKNGDIDRLTLPLQTGVDDIVFQKVTRK</sequence>
<feature type="domain" description="Beta-lactamase-related" evidence="2">
    <location>
        <begin position="48"/>
        <end position="150"/>
    </location>
</feature>
<dbReference type="InterPro" id="IPR021860">
    <property type="entry name" value="Peptidase_S12_Pab87-rel_C"/>
</dbReference>
<dbReference type="InterPro" id="IPR001466">
    <property type="entry name" value="Beta-lactam-related"/>
</dbReference>
<organism evidence="4">
    <name type="scientific">marine sediment metagenome</name>
    <dbReference type="NCBI Taxonomy" id="412755"/>
    <lineage>
        <taxon>unclassified sequences</taxon>
        <taxon>metagenomes</taxon>
        <taxon>ecological metagenomes</taxon>
    </lineage>
</organism>
<dbReference type="AlphaFoldDB" id="A0A0F8ZQ59"/>
<dbReference type="Pfam" id="PF11954">
    <property type="entry name" value="DUF3471"/>
    <property type="match status" value="1"/>
</dbReference>
<evidence type="ECO:0000256" key="1">
    <source>
        <dbReference type="SAM" id="MobiDB-lite"/>
    </source>
</evidence>
<proteinExistence type="predicted"/>
<evidence type="ECO:0000259" key="2">
    <source>
        <dbReference type="Pfam" id="PF00144"/>
    </source>
</evidence>
<dbReference type="InterPro" id="IPR012338">
    <property type="entry name" value="Beta-lactam/transpept-like"/>
</dbReference>